<gene>
    <name evidence="1" type="ORF">S06H3_18053</name>
</gene>
<proteinExistence type="predicted"/>
<reference evidence="1" key="1">
    <citation type="journal article" date="2014" name="Front. Microbiol.">
        <title>High frequency of phylogenetically diverse reductive dehalogenase-homologous genes in deep subseafloor sedimentary metagenomes.</title>
        <authorList>
            <person name="Kawai M."/>
            <person name="Futagami T."/>
            <person name="Toyoda A."/>
            <person name="Takaki Y."/>
            <person name="Nishi S."/>
            <person name="Hori S."/>
            <person name="Arai W."/>
            <person name="Tsubouchi T."/>
            <person name="Morono Y."/>
            <person name="Uchiyama I."/>
            <person name="Ito T."/>
            <person name="Fujiyama A."/>
            <person name="Inagaki F."/>
            <person name="Takami H."/>
        </authorList>
    </citation>
    <scope>NUCLEOTIDE SEQUENCE</scope>
    <source>
        <strain evidence="1">Expedition CK06-06</strain>
    </source>
</reference>
<feature type="non-terminal residue" evidence="1">
    <location>
        <position position="1"/>
    </location>
</feature>
<evidence type="ECO:0000313" key="1">
    <source>
        <dbReference type="EMBL" id="GAI12110.1"/>
    </source>
</evidence>
<protein>
    <submittedName>
        <fullName evidence="1">Uncharacterized protein</fullName>
    </submittedName>
</protein>
<dbReference type="EMBL" id="BARV01009088">
    <property type="protein sequence ID" value="GAI12110.1"/>
    <property type="molecule type" value="Genomic_DNA"/>
</dbReference>
<name>X1MBQ6_9ZZZZ</name>
<organism evidence="1">
    <name type="scientific">marine sediment metagenome</name>
    <dbReference type="NCBI Taxonomy" id="412755"/>
    <lineage>
        <taxon>unclassified sequences</taxon>
        <taxon>metagenomes</taxon>
        <taxon>ecological metagenomes</taxon>
    </lineage>
</organism>
<accession>X1MBQ6</accession>
<dbReference type="AlphaFoldDB" id="X1MBQ6"/>
<sequence length="39" mass="4372">LQLHRFHYGRGTIQAGGVMIGGGKLFKLKMINNKDDKKT</sequence>
<comment type="caution">
    <text evidence="1">The sequence shown here is derived from an EMBL/GenBank/DDBJ whole genome shotgun (WGS) entry which is preliminary data.</text>
</comment>